<evidence type="ECO:0000313" key="1">
    <source>
        <dbReference type="EMBL" id="SIT34278.1"/>
    </source>
</evidence>
<proteinExistence type="predicted"/>
<dbReference type="Proteomes" id="UP000186917">
    <property type="component" value="Unassembled WGS sequence"/>
</dbReference>
<protein>
    <submittedName>
        <fullName evidence="1">Uncharacterized protein</fullName>
    </submittedName>
</protein>
<accession>A0A173MC62</accession>
<dbReference type="STRING" id="477680.SAMN05421788_11590"/>
<sequence length="218" mass="23887">MSTSPIHIPHPCHEDWNKMQQREQGRHCLSCCKTVVDFTGWETEAISTYLQANAGHKVCGRFTAQQLAPAAESPSTHTLVKHIEESNLSFLKKIAAVIITVFALTATSCNTTPTTGQIVPDSLHANTKDTIAVIQDPIMGDIRPIPPSDTAAHICQPIADIQDAPLPHLSMLPCHLKSLWVNPLFQTVSVRNGTPPNINKHKKGPIRISALLLFYNPP</sequence>
<dbReference type="RefSeq" id="WP_096510772.1">
    <property type="nucleotide sequence ID" value="NZ_AP017422.1"/>
</dbReference>
<organism evidence="1 2">
    <name type="scientific">Filimonas lacunae</name>
    <dbReference type="NCBI Taxonomy" id="477680"/>
    <lineage>
        <taxon>Bacteria</taxon>
        <taxon>Pseudomonadati</taxon>
        <taxon>Bacteroidota</taxon>
        <taxon>Chitinophagia</taxon>
        <taxon>Chitinophagales</taxon>
        <taxon>Chitinophagaceae</taxon>
        <taxon>Filimonas</taxon>
    </lineage>
</organism>
<dbReference type="KEGG" id="fln:FLA_1075"/>
<gene>
    <name evidence="1" type="ORF">SAMN05421788_11590</name>
</gene>
<evidence type="ECO:0000313" key="2">
    <source>
        <dbReference type="Proteomes" id="UP000186917"/>
    </source>
</evidence>
<dbReference type="AlphaFoldDB" id="A0A173MC62"/>
<dbReference type="OrthoDB" id="7432683at2"/>
<name>A0A173MC62_9BACT</name>
<keyword evidence="2" id="KW-1185">Reference proteome</keyword>
<dbReference type="EMBL" id="FTOR01000015">
    <property type="protein sequence ID" value="SIT34278.1"/>
    <property type="molecule type" value="Genomic_DNA"/>
</dbReference>
<reference evidence="2" key="1">
    <citation type="submission" date="2017-01" db="EMBL/GenBank/DDBJ databases">
        <authorList>
            <person name="Varghese N."/>
            <person name="Submissions S."/>
        </authorList>
    </citation>
    <scope>NUCLEOTIDE SEQUENCE [LARGE SCALE GENOMIC DNA]</scope>
    <source>
        <strain evidence="2">DSM 21054</strain>
    </source>
</reference>